<dbReference type="GO" id="GO:0016829">
    <property type="term" value="F:lyase activity"/>
    <property type="evidence" value="ECO:0007669"/>
    <property type="project" value="UniProtKB-KW"/>
</dbReference>
<evidence type="ECO:0000256" key="2">
    <source>
        <dbReference type="ARBA" id="ARBA00022723"/>
    </source>
</evidence>
<comment type="cofactor">
    <cofactor evidence="1">
        <name>Mg(2+)</name>
        <dbReference type="ChEBI" id="CHEBI:18420"/>
    </cofactor>
</comment>
<dbReference type="Gene3D" id="3.20.20.60">
    <property type="entry name" value="Phosphoenolpyruvate-binding domains"/>
    <property type="match status" value="1"/>
</dbReference>
<feature type="domain" description="HpcH/HpaI aldolase/citrate lyase" evidence="4">
    <location>
        <begin position="16"/>
        <end position="183"/>
    </location>
</feature>
<proteinExistence type="predicted"/>
<dbReference type="Pfam" id="PF03328">
    <property type="entry name" value="HpcH_HpaI"/>
    <property type="match status" value="1"/>
</dbReference>
<keyword evidence="2" id="KW-0479">Metal-binding</keyword>
<evidence type="ECO:0000313" key="6">
    <source>
        <dbReference type="Proteomes" id="UP001054811"/>
    </source>
</evidence>
<evidence type="ECO:0000256" key="3">
    <source>
        <dbReference type="ARBA" id="ARBA00022842"/>
    </source>
</evidence>
<dbReference type="Proteomes" id="UP001054811">
    <property type="component" value="Chromosome"/>
</dbReference>
<keyword evidence="5" id="KW-0456">Lyase</keyword>
<organism evidence="5 6">
    <name type="scientific">Microbacterium elymi</name>
    <dbReference type="NCBI Taxonomy" id="2909587"/>
    <lineage>
        <taxon>Bacteria</taxon>
        <taxon>Bacillati</taxon>
        <taxon>Actinomycetota</taxon>
        <taxon>Actinomycetes</taxon>
        <taxon>Micrococcales</taxon>
        <taxon>Microbacteriaceae</taxon>
        <taxon>Microbacterium</taxon>
    </lineage>
</organism>
<name>A0ABY5NHI2_9MICO</name>
<protein>
    <submittedName>
        <fullName evidence="5">Aldolase/citrate lyase family protein</fullName>
    </submittedName>
</protein>
<dbReference type="InterPro" id="IPR005000">
    <property type="entry name" value="Aldolase/citrate-lyase_domain"/>
</dbReference>
<keyword evidence="6" id="KW-1185">Reference proteome</keyword>
<reference evidence="5" key="1">
    <citation type="submission" date="2022-01" db="EMBL/GenBank/DDBJ databases">
        <title>Microbacterium eymi and Microbacterium rhizovicinus sp. nov., isolated from the rhizospheric soil of Elymus tsukushiensis, a plant native to the Dokdo Islands, Republic of Korea.</title>
        <authorList>
            <person name="Hwang Y.J."/>
        </authorList>
    </citation>
    <scope>NUCLEOTIDE SEQUENCE</scope>
    <source>
        <strain evidence="5">KUDC0405</strain>
    </source>
</reference>
<accession>A0ABY5NHI2</accession>
<dbReference type="SUPFAM" id="SSF51621">
    <property type="entry name" value="Phosphoenolpyruvate/pyruvate domain"/>
    <property type="match status" value="1"/>
</dbReference>
<sequence length="242" mass="24665">MPTSSSSIWRTPSPPARRPQARVAACAWAADHDPADGVTIQIRVNAGDIDDLRAVSALPPSVGLRLPKVEDVATVQTAAEIAPGRPIAALLESAGAVLSAVAIATHPAVTEIALGESDLRSELGGGQPVIDHARLTAVYAARAAGLVPPMLSAYPAIADLDGLVADTRRGAAQGLVGRMAVHPSQIAPIAAVFRPSDADLAWARDVVAAMGGGGGVRRLPDGQMIDAAMLGRARTLLDRAAG</sequence>
<evidence type="ECO:0000259" key="4">
    <source>
        <dbReference type="Pfam" id="PF03328"/>
    </source>
</evidence>
<dbReference type="InterPro" id="IPR015813">
    <property type="entry name" value="Pyrv/PenolPyrv_kinase-like_dom"/>
</dbReference>
<evidence type="ECO:0000256" key="1">
    <source>
        <dbReference type="ARBA" id="ARBA00001946"/>
    </source>
</evidence>
<dbReference type="PIRSF" id="PIRSF015582">
    <property type="entry name" value="Cit_lyase_B"/>
    <property type="match status" value="1"/>
</dbReference>
<dbReference type="PANTHER" id="PTHR32308">
    <property type="entry name" value="LYASE BETA SUBUNIT, PUTATIVE (AFU_ORTHOLOGUE AFUA_4G13030)-RELATED"/>
    <property type="match status" value="1"/>
</dbReference>
<gene>
    <name evidence="5" type="ORF">L2X98_29435</name>
</gene>
<evidence type="ECO:0000313" key="5">
    <source>
        <dbReference type="EMBL" id="UUT34622.1"/>
    </source>
</evidence>
<dbReference type="InterPro" id="IPR011206">
    <property type="entry name" value="Citrate_lyase_beta/mcl1/mcl2"/>
</dbReference>
<dbReference type="InterPro" id="IPR040442">
    <property type="entry name" value="Pyrv_kinase-like_dom_sf"/>
</dbReference>
<dbReference type="PANTHER" id="PTHR32308:SF10">
    <property type="entry name" value="CITRATE LYASE SUBUNIT BETA"/>
    <property type="match status" value="1"/>
</dbReference>
<dbReference type="EMBL" id="CP091139">
    <property type="protein sequence ID" value="UUT34622.1"/>
    <property type="molecule type" value="Genomic_DNA"/>
</dbReference>
<keyword evidence="3" id="KW-0460">Magnesium</keyword>
<dbReference type="RefSeq" id="WP_259611148.1">
    <property type="nucleotide sequence ID" value="NZ_CP091139.2"/>
</dbReference>